<dbReference type="Pfam" id="PF05305">
    <property type="entry name" value="DUF732"/>
    <property type="match status" value="1"/>
</dbReference>
<dbReference type="PROSITE" id="PS51257">
    <property type="entry name" value="PROKAR_LIPOPROTEIN"/>
    <property type="match status" value="1"/>
</dbReference>
<keyword evidence="2" id="KW-0732">Signal</keyword>
<feature type="region of interest" description="Disordered" evidence="1">
    <location>
        <begin position="22"/>
        <end position="64"/>
    </location>
</feature>
<protein>
    <recommendedName>
        <fullName evidence="3">DUF732 domain-containing protein</fullName>
    </recommendedName>
</protein>
<evidence type="ECO:0000256" key="1">
    <source>
        <dbReference type="SAM" id="MobiDB-lite"/>
    </source>
</evidence>
<feature type="domain" description="DUF732" evidence="3">
    <location>
        <begin position="86"/>
        <end position="144"/>
    </location>
</feature>
<name>A0AAU8JWG3_9ACTN</name>
<evidence type="ECO:0000259" key="3">
    <source>
        <dbReference type="Pfam" id="PF05305"/>
    </source>
</evidence>
<dbReference type="RefSeq" id="WP_354641095.1">
    <property type="nucleotide sequence ID" value="NZ_CP159872.1"/>
</dbReference>
<evidence type="ECO:0000256" key="2">
    <source>
        <dbReference type="SAM" id="SignalP"/>
    </source>
</evidence>
<feature type="chain" id="PRO_5043605434" description="DUF732 domain-containing protein" evidence="2">
    <location>
        <begin position="28"/>
        <end position="145"/>
    </location>
</feature>
<dbReference type="EMBL" id="CP159872">
    <property type="protein sequence ID" value="XCM80155.1"/>
    <property type="molecule type" value="Genomic_DNA"/>
</dbReference>
<feature type="signal peptide" evidence="2">
    <location>
        <begin position="1"/>
        <end position="27"/>
    </location>
</feature>
<proteinExistence type="predicted"/>
<sequence length="145" mass="13843">MRIRVVTTTLAAACVLALSACSSSGSGNGGTTTAAPQPVASTTASKPAASTGSAAAPAPAGVPTPSVAQKAGLMAAMKAVNPALATNEDATVALAMKTCADIKSGKDEATVAKNAVAQASTGSVVLTQEQGKLVATAVKAAFCPA</sequence>
<reference evidence="4" key="1">
    <citation type="submission" date="2024-06" db="EMBL/GenBank/DDBJ databases">
        <title>The genome sequences of Kitasatospora sp. strain HUAS MG31.</title>
        <authorList>
            <person name="Mo P."/>
        </authorList>
    </citation>
    <scope>NUCLEOTIDE SEQUENCE</scope>
    <source>
        <strain evidence="4">HUAS MG31</strain>
    </source>
</reference>
<gene>
    <name evidence="4" type="ORF">ABWK59_15100</name>
</gene>
<dbReference type="KEGG" id="kcm:ABWK59_15100"/>
<evidence type="ECO:0000313" key="4">
    <source>
        <dbReference type="EMBL" id="XCM80155.1"/>
    </source>
</evidence>
<organism evidence="4">
    <name type="scientific">Kitasatospora camelliae</name>
    <dbReference type="NCBI Taxonomy" id="3156397"/>
    <lineage>
        <taxon>Bacteria</taxon>
        <taxon>Bacillati</taxon>
        <taxon>Actinomycetota</taxon>
        <taxon>Actinomycetes</taxon>
        <taxon>Kitasatosporales</taxon>
        <taxon>Streptomycetaceae</taxon>
        <taxon>Kitasatospora</taxon>
    </lineage>
</organism>
<dbReference type="InterPro" id="IPR007969">
    <property type="entry name" value="DUF732"/>
</dbReference>
<dbReference type="AlphaFoldDB" id="A0AAU8JWG3"/>
<accession>A0AAU8JWG3</accession>